<proteinExistence type="predicted"/>
<accession>A0ABU2CDY7</accession>
<dbReference type="RefSeq" id="WP_310376306.1">
    <property type="nucleotide sequence ID" value="NZ_JAVDXT010000005.1"/>
</dbReference>
<evidence type="ECO:0000313" key="1">
    <source>
        <dbReference type="EMBL" id="MDR7379561.1"/>
    </source>
</evidence>
<comment type="caution">
    <text evidence="1">The sequence shown here is derived from an EMBL/GenBank/DDBJ whole genome shotgun (WGS) entry which is preliminary data.</text>
</comment>
<protein>
    <recommendedName>
        <fullName evidence="3">Flagellar protein FlgN</fullName>
    </recommendedName>
</protein>
<organism evidence="1 2">
    <name type="scientific">Rhodoferax ferrireducens</name>
    <dbReference type="NCBI Taxonomy" id="192843"/>
    <lineage>
        <taxon>Bacteria</taxon>
        <taxon>Pseudomonadati</taxon>
        <taxon>Pseudomonadota</taxon>
        <taxon>Betaproteobacteria</taxon>
        <taxon>Burkholderiales</taxon>
        <taxon>Comamonadaceae</taxon>
        <taxon>Rhodoferax</taxon>
    </lineage>
</organism>
<evidence type="ECO:0000313" key="2">
    <source>
        <dbReference type="Proteomes" id="UP001180487"/>
    </source>
</evidence>
<name>A0ABU2CDY7_9BURK</name>
<keyword evidence="2" id="KW-1185">Reference proteome</keyword>
<evidence type="ECO:0008006" key="3">
    <source>
        <dbReference type="Google" id="ProtNLM"/>
    </source>
</evidence>
<gene>
    <name evidence="1" type="ORF">J2X19_004257</name>
</gene>
<dbReference type="Proteomes" id="UP001180487">
    <property type="component" value="Unassembled WGS sequence"/>
</dbReference>
<sequence>MAANPSSSGLEASLSSVEQLLDDVSAALLAGEPLVLQAASTSLRQAMMDMARLVPAATGLKSLDENMRKRLAKISLTLTQQRESLIRRAVVVDRTLLTVLPQAQSLATYSGGAKASAYRGGAARIYAAVAT</sequence>
<dbReference type="EMBL" id="JAVDXT010000005">
    <property type="protein sequence ID" value="MDR7379561.1"/>
    <property type="molecule type" value="Genomic_DNA"/>
</dbReference>
<reference evidence="1 2" key="1">
    <citation type="submission" date="2023-07" db="EMBL/GenBank/DDBJ databases">
        <title>Sorghum-associated microbial communities from plants grown in Nebraska, USA.</title>
        <authorList>
            <person name="Schachtman D."/>
        </authorList>
    </citation>
    <scope>NUCLEOTIDE SEQUENCE [LARGE SCALE GENOMIC DNA]</scope>
    <source>
        <strain evidence="1 2">BE313</strain>
    </source>
</reference>